<evidence type="ECO:0000313" key="3">
    <source>
        <dbReference type="Proteomes" id="UP001066276"/>
    </source>
</evidence>
<evidence type="ECO:0000256" key="1">
    <source>
        <dbReference type="SAM" id="MobiDB-lite"/>
    </source>
</evidence>
<keyword evidence="3" id="KW-1185">Reference proteome</keyword>
<sequence>MGTPRSRAPAPLASSELGFSLRLLGRRQGGGQDPPTAGPADQQGQKKGGSRNHVTLAGSPADNRLQAMDPPVGWGGDPLRVRVPAQLQMPPVSPPQPGALPVKRRRAPESSSTDCGGECFMRPPGPLWGHASRTNIGRHAQGPGRRVAASAPPPAQAGGKNNGEERRRGEGVAGPKSRPTSPQCRPLPPPRTHRAHPAQQVRPPRPLRGSRIPGGRAP</sequence>
<comment type="caution">
    <text evidence="2">The sequence shown here is derived from an EMBL/GenBank/DDBJ whole genome shotgun (WGS) entry which is preliminary data.</text>
</comment>
<organism evidence="2 3">
    <name type="scientific">Pleurodeles waltl</name>
    <name type="common">Iberian ribbed newt</name>
    <dbReference type="NCBI Taxonomy" id="8319"/>
    <lineage>
        <taxon>Eukaryota</taxon>
        <taxon>Metazoa</taxon>
        <taxon>Chordata</taxon>
        <taxon>Craniata</taxon>
        <taxon>Vertebrata</taxon>
        <taxon>Euteleostomi</taxon>
        <taxon>Amphibia</taxon>
        <taxon>Batrachia</taxon>
        <taxon>Caudata</taxon>
        <taxon>Salamandroidea</taxon>
        <taxon>Salamandridae</taxon>
        <taxon>Pleurodelinae</taxon>
        <taxon>Pleurodeles</taxon>
    </lineage>
</organism>
<dbReference type="AlphaFoldDB" id="A0AAV7UWL8"/>
<dbReference type="EMBL" id="JANPWB010000004">
    <property type="protein sequence ID" value="KAJ1193288.1"/>
    <property type="molecule type" value="Genomic_DNA"/>
</dbReference>
<accession>A0AAV7UWL8</accession>
<reference evidence="2" key="1">
    <citation type="journal article" date="2022" name="bioRxiv">
        <title>Sequencing and chromosome-scale assembly of the giantPleurodeles waltlgenome.</title>
        <authorList>
            <person name="Brown T."/>
            <person name="Elewa A."/>
            <person name="Iarovenko S."/>
            <person name="Subramanian E."/>
            <person name="Araus A.J."/>
            <person name="Petzold A."/>
            <person name="Susuki M."/>
            <person name="Suzuki K.-i.T."/>
            <person name="Hayashi T."/>
            <person name="Toyoda A."/>
            <person name="Oliveira C."/>
            <person name="Osipova E."/>
            <person name="Leigh N.D."/>
            <person name="Simon A."/>
            <person name="Yun M.H."/>
        </authorList>
    </citation>
    <scope>NUCLEOTIDE SEQUENCE</scope>
    <source>
        <strain evidence="2">20211129_DDA</strain>
        <tissue evidence="2">Liver</tissue>
    </source>
</reference>
<protein>
    <submittedName>
        <fullName evidence="2">Uncharacterized protein</fullName>
    </submittedName>
</protein>
<name>A0AAV7UWL8_PLEWA</name>
<feature type="region of interest" description="Disordered" evidence="1">
    <location>
        <begin position="1"/>
        <end position="218"/>
    </location>
</feature>
<proteinExistence type="predicted"/>
<evidence type="ECO:0000313" key="2">
    <source>
        <dbReference type="EMBL" id="KAJ1193288.1"/>
    </source>
</evidence>
<gene>
    <name evidence="2" type="ORF">NDU88_002587</name>
</gene>
<dbReference type="Proteomes" id="UP001066276">
    <property type="component" value="Chromosome 2_2"/>
</dbReference>